<dbReference type="PROSITE" id="PS50033">
    <property type="entry name" value="UBX"/>
    <property type="match status" value="1"/>
</dbReference>
<keyword evidence="5" id="KW-1185">Reference proteome</keyword>
<evidence type="ECO:0000259" key="3">
    <source>
        <dbReference type="PROSITE" id="PS50033"/>
    </source>
</evidence>
<sequence>MGMSDKEALIDMGFPVNRVEVALKKTSSLQDAITLLTDPAKEHIFHLESGDNRDDVKDIEADDASNDTEMNMLGSAEAKSLQCSECGKRFKGTAQAEFHASKSGHEKFAESTEEINPLTEEEKKLKLEDLRQKLAQKRAFEALQDREAEKRNETIRRKKDAESAALIEEQKKIAALKEVEKKKREREQEILAKKRIKEQIEADKIIRREKIEKEKLARSGIPYSTTSAVIKEPISAMKSGFGTTARLQFRMNGKTFSGTYDATETLLEVAQKIEPQSGVPAQHATFTLTFPKKVFTESERNKTLRELGLLPSAALLLN</sequence>
<dbReference type="GO" id="GO:0032435">
    <property type="term" value="P:negative regulation of proteasomal ubiquitin-dependent protein catabolic process"/>
    <property type="evidence" value="ECO:0007669"/>
    <property type="project" value="TreeGrafter"/>
</dbReference>
<keyword evidence="2" id="KW-0963">Cytoplasm</keyword>
<gene>
    <name evidence="4" type="ORF">NEOLI_000760</name>
</gene>
<dbReference type="SMART" id="SM00166">
    <property type="entry name" value="UBX"/>
    <property type="match status" value="1"/>
</dbReference>
<dbReference type="SUPFAM" id="SSF54236">
    <property type="entry name" value="Ubiquitin-like"/>
    <property type="match status" value="1"/>
</dbReference>
<dbReference type="EMBL" id="LXFE01003037">
    <property type="protein sequence ID" value="OLL22557.1"/>
    <property type="molecule type" value="Genomic_DNA"/>
</dbReference>
<dbReference type="InterPro" id="IPR029071">
    <property type="entry name" value="Ubiquitin-like_domsf"/>
</dbReference>
<evidence type="ECO:0000313" key="5">
    <source>
        <dbReference type="Proteomes" id="UP000186594"/>
    </source>
</evidence>
<dbReference type="GO" id="GO:1903094">
    <property type="term" value="P:negative regulation of protein K48-linked deubiquitination"/>
    <property type="evidence" value="ECO:0007669"/>
    <property type="project" value="TreeGrafter"/>
</dbReference>
<dbReference type="OMA" id="AQHFPRK"/>
<organism evidence="4 5">
    <name type="scientific">Neolecta irregularis (strain DAH-3)</name>
    <dbReference type="NCBI Taxonomy" id="1198029"/>
    <lineage>
        <taxon>Eukaryota</taxon>
        <taxon>Fungi</taxon>
        <taxon>Dikarya</taxon>
        <taxon>Ascomycota</taxon>
        <taxon>Taphrinomycotina</taxon>
        <taxon>Neolectales</taxon>
        <taxon>Neolectaceae</taxon>
        <taxon>Neolecta</taxon>
    </lineage>
</organism>
<evidence type="ECO:0000256" key="1">
    <source>
        <dbReference type="ARBA" id="ARBA00004496"/>
    </source>
</evidence>
<comment type="caution">
    <text evidence="4">The sequence shown here is derived from an EMBL/GenBank/DDBJ whole genome shotgun (WGS) entry which is preliminary data.</text>
</comment>
<dbReference type="PANTHER" id="PTHR46340">
    <property type="entry name" value="UBX DOMAIN-CONTAINING PROTEIN 1"/>
    <property type="match status" value="1"/>
</dbReference>
<evidence type="ECO:0000256" key="2">
    <source>
        <dbReference type="ARBA" id="ARBA00022490"/>
    </source>
</evidence>
<dbReference type="PANTHER" id="PTHR46340:SF1">
    <property type="entry name" value="UBX DOMAIN-CONTAINING PROTEIN 1"/>
    <property type="match status" value="1"/>
</dbReference>
<dbReference type="GO" id="GO:0005634">
    <property type="term" value="C:nucleus"/>
    <property type="evidence" value="ECO:0007669"/>
    <property type="project" value="TreeGrafter"/>
</dbReference>
<dbReference type="InterPro" id="IPR001012">
    <property type="entry name" value="UBX_dom"/>
</dbReference>
<evidence type="ECO:0000313" key="4">
    <source>
        <dbReference type="EMBL" id="OLL22557.1"/>
    </source>
</evidence>
<feature type="domain" description="UBX" evidence="3">
    <location>
        <begin position="252"/>
        <end position="317"/>
    </location>
</feature>
<dbReference type="GO" id="GO:0031397">
    <property type="term" value="P:negative regulation of protein ubiquitination"/>
    <property type="evidence" value="ECO:0007669"/>
    <property type="project" value="TreeGrafter"/>
</dbReference>
<dbReference type="OrthoDB" id="10254930at2759"/>
<dbReference type="AlphaFoldDB" id="A0A1U7LIS9"/>
<proteinExistence type="predicted"/>
<protein>
    <recommendedName>
        <fullName evidence="3">UBX domain-containing protein</fullName>
    </recommendedName>
</protein>
<name>A0A1U7LIS9_NEOID</name>
<dbReference type="Proteomes" id="UP000186594">
    <property type="component" value="Unassembled WGS sequence"/>
</dbReference>
<dbReference type="STRING" id="1198029.A0A1U7LIS9"/>
<accession>A0A1U7LIS9</accession>
<dbReference type="Gene3D" id="3.10.20.90">
    <property type="entry name" value="Phosphatidylinositol 3-kinase Catalytic Subunit, Chain A, domain 1"/>
    <property type="match status" value="1"/>
</dbReference>
<reference evidence="4 5" key="1">
    <citation type="submission" date="2016-04" db="EMBL/GenBank/DDBJ databases">
        <title>Evolutionary innovation and constraint leading to complex multicellularity in the Ascomycota.</title>
        <authorList>
            <person name="Cisse O."/>
            <person name="Nguyen A."/>
            <person name="Hewitt D.A."/>
            <person name="Jedd G."/>
            <person name="Stajich J.E."/>
        </authorList>
    </citation>
    <scope>NUCLEOTIDE SEQUENCE [LARGE SCALE GENOMIC DNA]</scope>
    <source>
        <strain evidence="4 5">DAH-3</strain>
    </source>
</reference>
<dbReference type="InterPro" id="IPR013087">
    <property type="entry name" value="Znf_C2H2_type"/>
</dbReference>
<dbReference type="GO" id="GO:0036435">
    <property type="term" value="F:K48-linked polyubiquitin modification-dependent protein binding"/>
    <property type="evidence" value="ECO:0007669"/>
    <property type="project" value="TreeGrafter"/>
</dbReference>
<dbReference type="Pfam" id="PF00789">
    <property type="entry name" value="UBX"/>
    <property type="match status" value="1"/>
</dbReference>
<dbReference type="GO" id="GO:0005737">
    <property type="term" value="C:cytoplasm"/>
    <property type="evidence" value="ECO:0007669"/>
    <property type="project" value="UniProtKB-SubCell"/>
</dbReference>
<comment type="subcellular location">
    <subcellularLocation>
        <location evidence="1">Cytoplasm</location>
    </subcellularLocation>
</comment>
<dbReference type="PROSITE" id="PS00028">
    <property type="entry name" value="ZINC_FINGER_C2H2_1"/>
    <property type="match status" value="1"/>
</dbReference>